<dbReference type="GO" id="GO:0004360">
    <property type="term" value="F:glutamine-fructose-6-phosphate transaminase (isomerizing) activity"/>
    <property type="evidence" value="ECO:0007669"/>
    <property type="project" value="UniProtKB-EC"/>
</dbReference>
<dbReference type="EC" id="2.6.1.16" evidence="2"/>
<comment type="caution">
    <text evidence="10">The sequence shown here is derived from an EMBL/GenBank/DDBJ whole genome shotgun (WGS) entry which is preliminary data.</text>
</comment>
<comment type="catalytic activity">
    <reaction evidence="1">
        <text>D-fructose 6-phosphate + L-glutamine = D-glucosamine 6-phosphate + L-glutamate</text>
        <dbReference type="Rhea" id="RHEA:13237"/>
        <dbReference type="ChEBI" id="CHEBI:29985"/>
        <dbReference type="ChEBI" id="CHEBI:58359"/>
        <dbReference type="ChEBI" id="CHEBI:58725"/>
        <dbReference type="ChEBI" id="CHEBI:61527"/>
        <dbReference type="EC" id="2.6.1.16"/>
    </reaction>
</comment>
<dbReference type="InterPro" id="IPR047084">
    <property type="entry name" value="GFAT_N"/>
</dbReference>
<evidence type="ECO:0000259" key="8">
    <source>
        <dbReference type="PROSITE" id="PS51278"/>
    </source>
</evidence>
<keyword evidence="5" id="KW-0808">Transferase</keyword>
<dbReference type="InterPro" id="IPR035490">
    <property type="entry name" value="GlmS/FrlB_SIS"/>
</dbReference>
<dbReference type="Gene3D" id="3.60.20.10">
    <property type="entry name" value="Glutamine Phosphoribosylpyrophosphate, subunit 1, domain 1"/>
    <property type="match status" value="1"/>
</dbReference>
<dbReference type="GO" id="GO:0097367">
    <property type="term" value="F:carbohydrate derivative binding"/>
    <property type="evidence" value="ECO:0007669"/>
    <property type="project" value="InterPro"/>
</dbReference>
<gene>
    <name evidence="10" type="primary">glmS</name>
    <name evidence="10" type="ORF">COT26_02490</name>
</gene>
<dbReference type="PROSITE" id="PS51464">
    <property type="entry name" value="SIS"/>
    <property type="match status" value="2"/>
</dbReference>
<dbReference type="PANTHER" id="PTHR10937:SF0">
    <property type="entry name" value="GLUTAMINE--FRUCTOSE-6-PHOSPHATE TRANSAMINASE (ISOMERIZING)"/>
    <property type="match status" value="1"/>
</dbReference>
<dbReference type="CDD" id="cd05009">
    <property type="entry name" value="SIS_GlmS_GlmD_2"/>
    <property type="match status" value="1"/>
</dbReference>
<evidence type="ECO:0000256" key="5">
    <source>
        <dbReference type="ARBA" id="ARBA00022679"/>
    </source>
</evidence>
<dbReference type="InterPro" id="IPR017932">
    <property type="entry name" value="GATase_2_dom"/>
</dbReference>
<dbReference type="InterPro" id="IPR029055">
    <property type="entry name" value="Ntn_hydrolases_N"/>
</dbReference>
<evidence type="ECO:0000259" key="9">
    <source>
        <dbReference type="PROSITE" id="PS51464"/>
    </source>
</evidence>
<dbReference type="PROSITE" id="PS51278">
    <property type="entry name" value="GATASE_TYPE_2"/>
    <property type="match status" value="1"/>
</dbReference>
<accession>A0A2H0YQ20</accession>
<dbReference type="InterPro" id="IPR046348">
    <property type="entry name" value="SIS_dom_sf"/>
</dbReference>
<evidence type="ECO:0000256" key="4">
    <source>
        <dbReference type="ARBA" id="ARBA00022576"/>
    </source>
</evidence>
<dbReference type="CDD" id="cd05008">
    <property type="entry name" value="SIS_GlmS_GlmD_1"/>
    <property type="match status" value="1"/>
</dbReference>
<dbReference type="Pfam" id="PF13522">
    <property type="entry name" value="GATase_6"/>
    <property type="match status" value="1"/>
</dbReference>
<reference evidence="11" key="1">
    <citation type="submission" date="2017-09" db="EMBL/GenBank/DDBJ databases">
        <title>Depth-based differentiation of microbial function through sediment-hosted aquifers and enrichment of novel symbionts in the deep terrestrial subsurface.</title>
        <authorList>
            <person name="Probst A.J."/>
            <person name="Ladd B."/>
            <person name="Jarett J.K."/>
            <person name="Geller-Mcgrath D.E."/>
            <person name="Sieber C.M.K."/>
            <person name="Emerson J.B."/>
            <person name="Anantharaman K."/>
            <person name="Thomas B.C."/>
            <person name="Malmstrom R."/>
            <person name="Stieglmeier M."/>
            <person name="Klingl A."/>
            <person name="Woyke T."/>
            <person name="Ryan C.M."/>
            <person name="Banfield J.F."/>
        </authorList>
    </citation>
    <scope>NUCLEOTIDE SEQUENCE [LARGE SCALE GENOMIC DNA]</scope>
</reference>
<dbReference type="SUPFAM" id="SSF56235">
    <property type="entry name" value="N-terminal nucleophile aminohydrolases (Ntn hydrolases)"/>
    <property type="match status" value="1"/>
</dbReference>
<dbReference type="GO" id="GO:0005829">
    <property type="term" value="C:cytosol"/>
    <property type="evidence" value="ECO:0007669"/>
    <property type="project" value="TreeGrafter"/>
</dbReference>
<evidence type="ECO:0000256" key="6">
    <source>
        <dbReference type="ARBA" id="ARBA00022737"/>
    </source>
</evidence>
<dbReference type="AlphaFoldDB" id="A0A2H0YQ20"/>
<evidence type="ECO:0000313" key="11">
    <source>
        <dbReference type="Proteomes" id="UP000236845"/>
    </source>
</evidence>
<dbReference type="SUPFAM" id="SSF53697">
    <property type="entry name" value="SIS domain"/>
    <property type="match status" value="1"/>
</dbReference>
<proteinExistence type="predicted"/>
<evidence type="ECO:0000256" key="3">
    <source>
        <dbReference type="ARBA" id="ARBA00016090"/>
    </source>
</evidence>
<dbReference type="InterPro" id="IPR001347">
    <property type="entry name" value="SIS_dom"/>
</dbReference>
<dbReference type="InterPro" id="IPR035466">
    <property type="entry name" value="GlmS/AgaS_SIS"/>
</dbReference>
<evidence type="ECO:0000313" key="10">
    <source>
        <dbReference type="EMBL" id="PIS40594.1"/>
    </source>
</evidence>
<dbReference type="InterPro" id="IPR005855">
    <property type="entry name" value="GFAT"/>
</dbReference>
<keyword evidence="7" id="KW-0315">Glutamine amidotransferase</keyword>
<dbReference type="Proteomes" id="UP000236845">
    <property type="component" value="Unassembled WGS sequence"/>
</dbReference>
<feature type="domain" description="Glutamine amidotransferase type-2" evidence="8">
    <location>
        <begin position="2"/>
        <end position="226"/>
    </location>
</feature>
<dbReference type="GO" id="GO:0006487">
    <property type="term" value="P:protein N-linked glycosylation"/>
    <property type="evidence" value="ECO:0007669"/>
    <property type="project" value="TreeGrafter"/>
</dbReference>
<dbReference type="CDD" id="cd00714">
    <property type="entry name" value="GFAT"/>
    <property type="match status" value="1"/>
</dbReference>
<dbReference type="EMBL" id="PEXW01000056">
    <property type="protein sequence ID" value="PIS40594.1"/>
    <property type="molecule type" value="Genomic_DNA"/>
</dbReference>
<evidence type="ECO:0000256" key="1">
    <source>
        <dbReference type="ARBA" id="ARBA00001031"/>
    </source>
</evidence>
<dbReference type="NCBIfam" id="NF001484">
    <property type="entry name" value="PRK00331.1"/>
    <property type="match status" value="1"/>
</dbReference>
<dbReference type="Gene3D" id="3.40.50.10490">
    <property type="entry name" value="Glucose-6-phosphate isomerase like protein, domain 1"/>
    <property type="match status" value="2"/>
</dbReference>
<evidence type="ECO:0000256" key="7">
    <source>
        <dbReference type="ARBA" id="ARBA00022962"/>
    </source>
</evidence>
<dbReference type="NCBIfam" id="TIGR01135">
    <property type="entry name" value="glmS"/>
    <property type="match status" value="1"/>
</dbReference>
<dbReference type="GO" id="GO:0006002">
    <property type="term" value="P:fructose 6-phosphate metabolic process"/>
    <property type="evidence" value="ECO:0007669"/>
    <property type="project" value="TreeGrafter"/>
</dbReference>
<organism evidence="10 11">
    <name type="scientific">Candidatus Kerfeldbacteria bacterium CG08_land_8_20_14_0_20_43_14</name>
    <dbReference type="NCBI Taxonomy" id="2014246"/>
    <lineage>
        <taxon>Bacteria</taxon>
        <taxon>Candidatus Kerfeldiibacteriota</taxon>
    </lineage>
</organism>
<dbReference type="GO" id="GO:0006047">
    <property type="term" value="P:UDP-N-acetylglucosamine metabolic process"/>
    <property type="evidence" value="ECO:0007669"/>
    <property type="project" value="TreeGrafter"/>
</dbReference>
<sequence>MCGIVGYVGDEYAVPIVLEGVEKQEYRGYDSWGIGANTEGGIIIVKHKKPDDQEFDWFVERVMRVDFCSSRNAIGHNRWATNGEPSDINAHPQTDCTRKIALVHNGTIENYRELKDFLLARGHIIKSETDSELIAHLIEDMQKQNGGNIRSAIIKAVNQLQGAFSLLIMHADHPTLQVAVKKGSPLVYAEVKPSCFMVASSPLPIIKYARNGKDIEDGQIVFIENGKAEELSFADEKIKINPIIFEGTEEELKHEGFPHFMLKEIYEQPCKLGETIAGRVFTHEPFIRLGGVEPVLPQLLACDQFFFIGSGTSYRAAMLGAWMFKNYLNVRAQAVQASEVGSHNILAGCQPDKTVAFVISQSGETRDLQLAIEEIQAKGVMCLGIVNVVGSKIARMTKAGTYLRVGPEIGVASTKAFTAMVLSEAMLTLLLGRHKNMTRDECITFANQILAVPGCLELIFQQADEIQTLAKSMVDQSALMLLGRGYHYATILEGALKMTEVAYIAAVPELAGEMKHGPIALIKPKFPVIVVAAKDGLRGAVIQNIMEIQARGAFVIGICTNGDEEMQKLVDKSIIIPDLPSHLATIPAAVVFQLLAYYLGVERGYNVDKPRNLAKAVTVG</sequence>
<keyword evidence="6" id="KW-0677">Repeat</keyword>
<feature type="domain" description="SIS" evidence="9">
    <location>
        <begin position="295"/>
        <end position="437"/>
    </location>
</feature>
<dbReference type="PANTHER" id="PTHR10937">
    <property type="entry name" value="GLUCOSAMINE--FRUCTOSE-6-PHOSPHATE AMINOTRANSFERASE, ISOMERIZING"/>
    <property type="match status" value="1"/>
</dbReference>
<evidence type="ECO:0000256" key="2">
    <source>
        <dbReference type="ARBA" id="ARBA00012916"/>
    </source>
</evidence>
<keyword evidence="4" id="KW-0032">Aminotransferase</keyword>
<name>A0A2H0YQ20_9BACT</name>
<protein>
    <recommendedName>
        <fullName evidence="3">Glutamine--fructose-6-phosphate aminotransferase [isomerizing]</fullName>
        <ecNumber evidence="2">2.6.1.16</ecNumber>
    </recommendedName>
</protein>
<feature type="domain" description="SIS" evidence="9">
    <location>
        <begin position="469"/>
        <end position="610"/>
    </location>
</feature>
<dbReference type="Pfam" id="PF01380">
    <property type="entry name" value="SIS"/>
    <property type="match status" value="2"/>
</dbReference>